<organism evidence="1 2">
    <name type="scientific">Actinomadura fulvescens</name>
    <dbReference type="NCBI Taxonomy" id="46160"/>
    <lineage>
        <taxon>Bacteria</taxon>
        <taxon>Bacillati</taxon>
        <taxon>Actinomycetota</taxon>
        <taxon>Actinomycetes</taxon>
        <taxon>Streptosporangiales</taxon>
        <taxon>Thermomonosporaceae</taxon>
        <taxon>Actinomadura</taxon>
    </lineage>
</organism>
<accession>A0ABP6CNY3</accession>
<sequence>MDVVAKGMWTYADSVLMPVFIVGLRHDFWYEVAKEDGRLDLGEEPQLKNEGFAYYVSFHGIRADGSFWPDSEGHLSIEDAKTAAASKVPTAITWSGTPT</sequence>
<dbReference type="Proteomes" id="UP001501509">
    <property type="component" value="Unassembled WGS sequence"/>
</dbReference>
<reference evidence="2" key="1">
    <citation type="journal article" date="2019" name="Int. J. Syst. Evol. Microbiol.">
        <title>The Global Catalogue of Microorganisms (GCM) 10K type strain sequencing project: providing services to taxonomists for standard genome sequencing and annotation.</title>
        <authorList>
            <consortium name="The Broad Institute Genomics Platform"/>
            <consortium name="The Broad Institute Genome Sequencing Center for Infectious Disease"/>
            <person name="Wu L."/>
            <person name="Ma J."/>
        </authorList>
    </citation>
    <scope>NUCLEOTIDE SEQUENCE [LARGE SCALE GENOMIC DNA]</scope>
    <source>
        <strain evidence="2">JCM 6833</strain>
    </source>
</reference>
<dbReference type="EMBL" id="BAAATD010000010">
    <property type="protein sequence ID" value="GAA2621305.1"/>
    <property type="molecule type" value="Genomic_DNA"/>
</dbReference>
<gene>
    <name evidence="1" type="ORF">GCM10010411_66490</name>
</gene>
<comment type="caution">
    <text evidence="1">The sequence shown here is derived from an EMBL/GenBank/DDBJ whole genome shotgun (WGS) entry which is preliminary data.</text>
</comment>
<dbReference type="RefSeq" id="WP_344546435.1">
    <property type="nucleotide sequence ID" value="NZ_BAAATD010000010.1"/>
</dbReference>
<evidence type="ECO:0000313" key="2">
    <source>
        <dbReference type="Proteomes" id="UP001501509"/>
    </source>
</evidence>
<protein>
    <submittedName>
        <fullName evidence="1">Uncharacterized protein</fullName>
    </submittedName>
</protein>
<proteinExistence type="predicted"/>
<evidence type="ECO:0000313" key="1">
    <source>
        <dbReference type="EMBL" id="GAA2621305.1"/>
    </source>
</evidence>
<name>A0ABP6CNY3_9ACTN</name>
<keyword evidence="2" id="KW-1185">Reference proteome</keyword>